<feature type="transmembrane region" description="Helical" evidence="2">
    <location>
        <begin position="73"/>
        <end position="93"/>
    </location>
</feature>
<reference evidence="3 4" key="1">
    <citation type="journal article" date="2023" name="Commun. Biol.">
        <title>Genome analysis of Parmales, the sister group of diatoms, reveals the evolutionary specialization of diatoms from phago-mixotrophs to photoautotrophs.</title>
        <authorList>
            <person name="Ban H."/>
            <person name="Sato S."/>
            <person name="Yoshikawa S."/>
            <person name="Yamada K."/>
            <person name="Nakamura Y."/>
            <person name="Ichinomiya M."/>
            <person name="Sato N."/>
            <person name="Blanc-Mathieu R."/>
            <person name="Endo H."/>
            <person name="Kuwata A."/>
            <person name="Ogata H."/>
        </authorList>
    </citation>
    <scope>NUCLEOTIDE SEQUENCE [LARGE SCALE GENOMIC DNA]</scope>
</reference>
<evidence type="ECO:0000256" key="2">
    <source>
        <dbReference type="SAM" id="Phobius"/>
    </source>
</evidence>
<protein>
    <submittedName>
        <fullName evidence="3">Uncharacterized protein</fullName>
    </submittedName>
</protein>
<keyword evidence="2" id="KW-0472">Membrane</keyword>
<keyword evidence="4" id="KW-1185">Reference proteome</keyword>
<accession>A0ABQ6MV76</accession>
<feature type="non-terminal residue" evidence="3">
    <location>
        <position position="447"/>
    </location>
</feature>
<keyword evidence="2" id="KW-0812">Transmembrane</keyword>
<comment type="caution">
    <text evidence="3">The sequence shown here is derived from an EMBL/GenBank/DDBJ whole genome shotgun (WGS) entry which is preliminary data.</text>
</comment>
<feature type="region of interest" description="Disordered" evidence="1">
    <location>
        <begin position="394"/>
        <end position="430"/>
    </location>
</feature>
<organism evidence="3 4">
    <name type="scientific">Tetraparma gracilis</name>
    <dbReference type="NCBI Taxonomy" id="2962635"/>
    <lineage>
        <taxon>Eukaryota</taxon>
        <taxon>Sar</taxon>
        <taxon>Stramenopiles</taxon>
        <taxon>Ochrophyta</taxon>
        <taxon>Bolidophyceae</taxon>
        <taxon>Parmales</taxon>
        <taxon>Triparmaceae</taxon>
        <taxon>Tetraparma</taxon>
    </lineage>
</organism>
<dbReference type="Proteomes" id="UP001165060">
    <property type="component" value="Unassembled WGS sequence"/>
</dbReference>
<evidence type="ECO:0000313" key="4">
    <source>
        <dbReference type="Proteomes" id="UP001165060"/>
    </source>
</evidence>
<dbReference type="EMBL" id="BRYB01001807">
    <property type="protein sequence ID" value="GMI34084.1"/>
    <property type="molecule type" value="Genomic_DNA"/>
</dbReference>
<name>A0ABQ6MV76_9STRA</name>
<feature type="compositionally biased region" description="Acidic residues" evidence="1">
    <location>
        <begin position="399"/>
        <end position="408"/>
    </location>
</feature>
<proteinExistence type="predicted"/>
<gene>
    <name evidence="3" type="ORF">TeGR_g12771</name>
</gene>
<keyword evidence="2" id="KW-1133">Transmembrane helix</keyword>
<sequence>MKDAKVSPGDDSAGDTQDFANLKDLEDFEDERGNVIEQKEEEIVPAAVAPAAAKAKQTPAMKAATKASRFRKLIRMILLIFYFCMCVIGMKVLKELSSLDLGGELDISSPVRISVRDCGVTFKRSPDSAFTVQVTMASSPSSLHEVAGNNITVLDAPNSPTECEVALMVPDDELLPSIHIEGWRNIFTVNDIPCEFPFTVSGDATNLTFYDCTYRKSTEEGGVGNGTLEGTGYDPKSPWCSLTPSLTIDEIEDEDAEEILDFCSSQDQLPLIPVKNDEDVDLIFAAYESLQVVGSALYVNLTSVNAYNVDITLSEGMIQLEDLTIEGDSSLSTGDGDITIVTSAVPAILLNYTVGLSDYCVSGRNMTVLSSTNATEAAAAAVAVEEIEVGGRRYRRLEDEEEEEESVDPFDNSTSTEEEEDYDPFAPAYESSGSIKVCYDDYECYYG</sequence>
<evidence type="ECO:0000256" key="1">
    <source>
        <dbReference type="SAM" id="MobiDB-lite"/>
    </source>
</evidence>
<evidence type="ECO:0000313" key="3">
    <source>
        <dbReference type="EMBL" id="GMI34084.1"/>
    </source>
</evidence>